<sequence>MPLCSVNLKELSFWRLCGQHPDPHTRAAGENFSNHHRAVASRTLAKATLYEVKIKRPQQKDESTKLLSSTHFSKSHPIRSKNKETTTEEQLTRWEQYYSELLEQNPNFSEVETDQLTRWEQYYSELLEQNPNFSEVETD</sequence>
<evidence type="ECO:0000313" key="2">
    <source>
        <dbReference type="EMBL" id="KAK9693435.1"/>
    </source>
</evidence>
<gene>
    <name evidence="2" type="ORF">QE152_g34194</name>
</gene>
<dbReference type="EMBL" id="JASPKY010000542">
    <property type="protein sequence ID" value="KAK9693435.1"/>
    <property type="molecule type" value="Genomic_DNA"/>
</dbReference>
<reference evidence="2 3" key="1">
    <citation type="journal article" date="2024" name="BMC Genomics">
        <title>De novo assembly and annotation of Popillia japonica's genome with initial clues to its potential as an invasive pest.</title>
        <authorList>
            <person name="Cucini C."/>
            <person name="Boschi S."/>
            <person name="Funari R."/>
            <person name="Cardaioli E."/>
            <person name="Iannotti N."/>
            <person name="Marturano G."/>
            <person name="Paoli F."/>
            <person name="Bruttini M."/>
            <person name="Carapelli A."/>
            <person name="Frati F."/>
            <person name="Nardi F."/>
        </authorList>
    </citation>
    <scope>NUCLEOTIDE SEQUENCE [LARGE SCALE GENOMIC DNA]</scope>
    <source>
        <strain evidence="2">DMR45628</strain>
    </source>
</reference>
<protein>
    <submittedName>
        <fullName evidence="2">Uncharacterized protein</fullName>
    </submittedName>
</protein>
<evidence type="ECO:0000313" key="3">
    <source>
        <dbReference type="Proteomes" id="UP001458880"/>
    </source>
</evidence>
<evidence type="ECO:0000256" key="1">
    <source>
        <dbReference type="SAM" id="MobiDB-lite"/>
    </source>
</evidence>
<dbReference type="AlphaFoldDB" id="A0AAW1ITR4"/>
<accession>A0AAW1ITR4</accession>
<organism evidence="2 3">
    <name type="scientific">Popillia japonica</name>
    <name type="common">Japanese beetle</name>
    <dbReference type="NCBI Taxonomy" id="7064"/>
    <lineage>
        <taxon>Eukaryota</taxon>
        <taxon>Metazoa</taxon>
        <taxon>Ecdysozoa</taxon>
        <taxon>Arthropoda</taxon>
        <taxon>Hexapoda</taxon>
        <taxon>Insecta</taxon>
        <taxon>Pterygota</taxon>
        <taxon>Neoptera</taxon>
        <taxon>Endopterygota</taxon>
        <taxon>Coleoptera</taxon>
        <taxon>Polyphaga</taxon>
        <taxon>Scarabaeiformia</taxon>
        <taxon>Scarabaeidae</taxon>
        <taxon>Rutelinae</taxon>
        <taxon>Popillia</taxon>
    </lineage>
</organism>
<dbReference type="Proteomes" id="UP001458880">
    <property type="component" value="Unassembled WGS sequence"/>
</dbReference>
<proteinExistence type="predicted"/>
<feature type="region of interest" description="Disordered" evidence="1">
    <location>
        <begin position="60"/>
        <end position="87"/>
    </location>
</feature>
<name>A0AAW1ITR4_POPJA</name>
<keyword evidence="3" id="KW-1185">Reference proteome</keyword>
<comment type="caution">
    <text evidence="2">The sequence shown here is derived from an EMBL/GenBank/DDBJ whole genome shotgun (WGS) entry which is preliminary data.</text>
</comment>